<feature type="region of interest" description="Disordered" evidence="1">
    <location>
        <begin position="15"/>
        <end position="55"/>
    </location>
</feature>
<dbReference type="Proteomes" id="UP000824890">
    <property type="component" value="Unassembled WGS sequence"/>
</dbReference>
<sequence length="269" mass="31391">VQHFISQTNHFSITRRNRKNSQKRVVWSDTHPKAQGGFNGGGWQRLRGTTRGGRRANKPIANAAVQNAPSPATLPKGCGRDIKSRNISYNRRYAKREKKHKESWRLSISRLNKRRARARPPSENTTTACRPQNPRRRGEPRHHLSLKERGEALGYLETGQRRERLERDQCAGPATAATHHTDPAVSDLRSTRSERNRSNQIRFEILRSSHLASAPEKPRTPLVSARPEGEIQRHQAKRLRRTENRNRERREPETRYRRWRRRPTRQACR</sequence>
<keyword evidence="3" id="KW-1185">Reference proteome</keyword>
<feature type="compositionally biased region" description="Basic residues" evidence="1">
    <location>
        <begin position="257"/>
        <end position="269"/>
    </location>
</feature>
<protein>
    <submittedName>
        <fullName evidence="2">Uncharacterized protein</fullName>
    </submittedName>
</protein>
<accession>A0ABQ8ABX6</accession>
<evidence type="ECO:0000313" key="3">
    <source>
        <dbReference type="Proteomes" id="UP000824890"/>
    </source>
</evidence>
<proteinExistence type="predicted"/>
<evidence type="ECO:0000313" key="2">
    <source>
        <dbReference type="EMBL" id="KAH0889792.1"/>
    </source>
</evidence>
<feature type="compositionally biased region" description="Basic and acidic residues" evidence="1">
    <location>
        <begin position="159"/>
        <end position="169"/>
    </location>
</feature>
<feature type="region of interest" description="Disordered" evidence="1">
    <location>
        <begin position="112"/>
        <end position="269"/>
    </location>
</feature>
<comment type="caution">
    <text evidence="2">The sequence shown here is derived from an EMBL/GenBank/DDBJ whole genome shotgun (WGS) entry which is preliminary data.</text>
</comment>
<reference evidence="2 3" key="1">
    <citation type="submission" date="2021-05" db="EMBL/GenBank/DDBJ databases">
        <title>Genome Assembly of Synthetic Allotetraploid Brassica napus Reveals Homoeologous Exchanges between Subgenomes.</title>
        <authorList>
            <person name="Davis J.T."/>
        </authorList>
    </citation>
    <scope>NUCLEOTIDE SEQUENCE [LARGE SCALE GENOMIC DNA]</scope>
    <source>
        <strain evidence="3">cv. Da-Ae</strain>
        <tissue evidence="2">Seedling</tissue>
    </source>
</reference>
<dbReference type="EMBL" id="JAGKQM010000013">
    <property type="protein sequence ID" value="KAH0889792.1"/>
    <property type="molecule type" value="Genomic_DNA"/>
</dbReference>
<organism evidence="2 3">
    <name type="scientific">Brassica napus</name>
    <name type="common">Rape</name>
    <dbReference type="NCBI Taxonomy" id="3708"/>
    <lineage>
        <taxon>Eukaryota</taxon>
        <taxon>Viridiplantae</taxon>
        <taxon>Streptophyta</taxon>
        <taxon>Embryophyta</taxon>
        <taxon>Tracheophyta</taxon>
        <taxon>Spermatophyta</taxon>
        <taxon>Magnoliopsida</taxon>
        <taxon>eudicotyledons</taxon>
        <taxon>Gunneridae</taxon>
        <taxon>Pentapetalae</taxon>
        <taxon>rosids</taxon>
        <taxon>malvids</taxon>
        <taxon>Brassicales</taxon>
        <taxon>Brassicaceae</taxon>
        <taxon>Brassiceae</taxon>
        <taxon>Brassica</taxon>
    </lineage>
</organism>
<gene>
    <name evidence="2" type="ORF">HID58_052221</name>
</gene>
<feature type="compositionally biased region" description="Basic and acidic residues" evidence="1">
    <location>
        <begin position="241"/>
        <end position="256"/>
    </location>
</feature>
<feature type="non-terminal residue" evidence="2">
    <location>
        <position position="1"/>
    </location>
</feature>
<name>A0ABQ8ABX6_BRANA</name>
<feature type="compositionally biased region" description="Basic and acidic residues" evidence="1">
    <location>
        <begin position="141"/>
        <end position="151"/>
    </location>
</feature>
<evidence type="ECO:0000256" key="1">
    <source>
        <dbReference type="SAM" id="MobiDB-lite"/>
    </source>
</evidence>